<keyword evidence="3" id="KW-1185">Reference proteome</keyword>
<proteinExistence type="predicted"/>
<protein>
    <submittedName>
        <fullName evidence="2">Membrane protein</fullName>
    </submittedName>
</protein>
<feature type="transmembrane region" description="Helical" evidence="1">
    <location>
        <begin position="224"/>
        <end position="248"/>
    </location>
</feature>
<accession>A0ABN1ILM0</accession>
<gene>
    <name evidence="2" type="ORF">GCM10008905_01750</name>
</gene>
<evidence type="ECO:0000256" key="1">
    <source>
        <dbReference type="SAM" id="Phobius"/>
    </source>
</evidence>
<keyword evidence="1" id="KW-0472">Membrane</keyword>
<organism evidence="2 3">
    <name type="scientific">Clostridium malenominatum</name>
    <dbReference type="NCBI Taxonomy" id="1539"/>
    <lineage>
        <taxon>Bacteria</taxon>
        <taxon>Bacillati</taxon>
        <taxon>Bacillota</taxon>
        <taxon>Clostridia</taxon>
        <taxon>Eubacteriales</taxon>
        <taxon>Clostridiaceae</taxon>
        <taxon>Clostridium</taxon>
    </lineage>
</organism>
<evidence type="ECO:0000313" key="2">
    <source>
        <dbReference type="EMBL" id="GAA0716819.1"/>
    </source>
</evidence>
<keyword evidence="1" id="KW-1133">Transmembrane helix</keyword>
<feature type="transmembrane region" description="Helical" evidence="1">
    <location>
        <begin position="181"/>
        <end position="204"/>
    </location>
</feature>
<sequence length="254" mass="28154">MGTLIKAELRKMLLKKSILITWVSSLLLGTLLIHNGTVSDIYADVFYKSYGYTPIMGLVMFMILSGAYTLEYNSNMSDLINTTKNGKRKLVVAKGIGAGIATSIVNLSIVITIYLDGLRKVNFEGLNMQLKNLWYFKGINSNLNVLQMMIIVIITIILASFFFSQLGLYLSSISKSASMPFILGGLIMGIPYILEHVLPSKLIVMTPLWGMMSSQLIKYKASTGIMVIQGAIFIVACLILPKLIYVAFIKENKK</sequence>
<keyword evidence="1" id="KW-0812">Transmembrane</keyword>
<evidence type="ECO:0000313" key="3">
    <source>
        <dbReference type="Proteomes" id="UP001500339"/>
    </source>
</evidence>
<dbReference type="RefSeq" id="WP_343765459.1">
    <property type="nucleotide sequence ID" value="NZ_BAAACF010000001.1"/>
</dbReference>
<comment type="caution">
    <text evidence="2">The sequence shown here is derived from an EMBL/GenBank/DDBJ whole genome shotgun (WGS) entry which is preliminary data.</text>
</comment>
<reference evidence="2 3" key="1">
    <citation type="journal article" date="2019" name="Int. J. Syst. Evol. Microbiol.">
        <title>The Global Catalogue of Microorganisms (GCM) 10K type strain sequencing project: providing services to taxonomists for standard genome sequencing and annotation.</title>
        <authorList>
            <consortium name="The Broad Institute Genomics Platform"/>
            <consortium name="The Broad Institute Genome Sequencing Center for Infectious Disease"/>
            <person name="Wu L."/>
            <person name="Ma J."/>
        </authorList>
    </citation>
    <scope>NUCLEOTIDE SEQUENCE [LARGE SCALE GENOMIC DNA]</scope>
    <source>
        <strain evidence="2 3">JCM 1405</strain>
    </source>
</reference>
<dbReference type="EMBL" id="BAAACF010000001">
    <property type="protein sequence ID" value="GAA0716819.1"/>
    <property type="molecule type" value="Genomic_DNA"/>
</dbReference>
<feature type="transmembrane region" description="Helical" evidence="1">
    <location>
        <begin position="91"/>
        <end position="115"/>
    </location>
</feature>
<feature type="transmembrane region" description="Helical" evidence="1">
    <location>
        <begin position="49"/>
        <end position="70"/>
    </location>
</feature>
<feature type="transmembrane region" description="Helical" evidence="1">
    <location>
        <begin position="145"/>
        <end position="169"/>
    </location>
</feature>
<dbReference type="Proteomes" id="UP001500339">
    <property type="component" value="Unassembled WGS sequence"/>
</dbReference>
<name>A0ABN1ILM0_9CLOT</name>